<dbReference type="InterPro" id="IPR050288">
    <property type="entry name" value="Cellulose_deg_GH3"/>
</dbReference>
<dbReference type="Proteomes" id="UP000002772">
    <property type="component" value="Unassembled WGS sequence"/>
</dbReference>
<dbReference type="GO" id="GO:0005975">
    <property type="term" value="P:carbohydrate metabolic process"/>
    <property type="evidence" value="ECO:0007669"/>
    <property type="project" value="InterPro"/>
</dbReference>
<reference evidence="5" key="1">
    <citation type="journal article" date="2011" name="Stand. Genomic Sci.">
        <title>Non-contiguous finished genome sequence of the opportunistic oral pathogen Prevotella multisaccharivorax type strain (PPPA20).</title>
        <authorList>
            <person name="Pati A."/>
            <person name="Gronow S."/>
            <person name="Lu M."/>
            <person name="Lapidus A."/>
            <person name="Nolan M."/>
            <person name="Lucas S."/>
            <person name="Hammon N."/>
            <person name="Deshpande S."/>
            <person name="Cheng J.F."/>
            <person name="Tapia R."/>
            <person name="Han C."/>
            <person name="Goodwin L."/>
            <person name="Pitluck S."/>
            <person name="Liolios K."/>
            <person name="Pagani I."/>
            <person name="Mavromatis K."/>
            <person name="Mikhailova N."/>
            <person name="Huntemann M."/>
            <person name="Chen A."/>
            <person name="Palaniappan K."/>
            <person name="Land M."/>
            <person name="Hauser L."/>
            <person name="Detter J.C."/>
            <person name="Brambilla E.M."/>
            <person name="Rohde M."/>
            <person name="Goker M."/>
            <person name="Woyke T."/>
            <person name="Bristow J."/>
            <person name="Eisen J.A."/>
            <person name="Markowitz V."/>
            <person name="Hugenholtz P."/>
            <person name="Kyrpides N.C."/>
            <person name="Klenk H.P."/>
            <person name="Ivanova N."/>
        </authorList>
    </citation>
    <scope>NUCLEOTIDE SEQUENCE [LARGE SCALE GENOMIC DNA]</scope>
    <source>
        <strain evidence="5">DSM 17128</strain>
    </source>
</reference>
<dbReference type="Gene3D" id="3.20.20.300">
    <property type="entry name" value="Glycoside hydrolase, family 3, N-terminal domain"/>
    <property type="match status" value="1"/>
</dbReference>
<accession>F8N7G1</accession>
<keyword evidence="5" id="KW-1185">Reference proteome</keyword>
<dbReference type="PANTHER" id="PTHR42715:SF10">
    <property type="entry name" value="BETA-GLUCOSIDASE"/>
    <property type="match status" value="1"/>
</dbReference>
<evidence type="ECO:0000256" key="2">
    <source>
        <dbReference type="ARBA" id="ARBA00022801"/>
    </source>
</evidence>
<dbReference type="STRING" id="688246.Premu_0936"/>
<dbReference type="Gene3D" id="3.40.50.1700">
    <property type="entry name" value="Glycoside hydrolase family 3 C-terminal domain"/>
    <property type="match status" value="1"/>
</dbReference>
<dbReference type="InterPro" id="IPR037524">
    <property type="entry name" value="PA14/GLEYA"/>
</dbReference>
<dbReference type="PRINTS" id="PR00133">
    <property type="entry name" value="GLHYDRLASE3"/>
</dbReference>
<dbReference type="InterPro" id="IPR036881">
    <property type="entry name" value="Glyco_hydro_3_C_sf"/>
</dbReference>
<dbReference type="Pfam" id="PF00933">
    <property type="entry name" value="Glyco_hydro_3"/>
    <property type="match status" value="1"/>
</dbReference>
<dbReference type="SUPFAM" id="SSF52279">
    <property type="entry name" value="Beta-D-glucan exohydrolase, C-terminal domain"/>
    <property type="match status" value="1"/>
</dbReference>
<sequence>MHSKNMGISGRAFLLFLMIHPSITMIEISSHPVQADILSHEDRVYDLVGQMTLEEKIYVLESDFFYRGCERLGIPRIETADGPSGVASWGLKGRATAFPCQLALAASWNRSLARHIGSLYAKEWRARGINVFYGPGVNIYRSSKDSRNFEYMGEDPYLASEMAVSLIKGIQQGGVIATVKHFVANDQEFDRYKVSSEVDERTLHEIYFPPFKAAVQRADVKAVMMGYNLVNGIYCAQNRYLMKDILRDSWGFKGTIMSDWGATHAAYESVEAGLDMELGTFDYLNKEKLLPLIKSGKIRESQIDSMVTHIFLPCFELGIFDRKTVKDTSIPTFNEEANKAAYQEACEGIILLKNEKNILPLASPKTIAVIGPNANPNIVDDNVYDVKGASYGGGGSSKVSPWYVVNDMEGIRRAFPNARILYHEGVSNAYKRNLFKHSSFQTQEGRRGLTGSYYMLDEQNPEKVLKPSIQRVDATINFNWAEGSSDVKALGKNYRIQWDGYIASEKDDSVVFLVDAQGGYRLTVDGRIVIDERNSQSFANRYVRVASKRNERISVRLEYWNQNSNPAEIRLAWDYASSVDTSEAIRIASKADYVIFCGGLDASLEFEGTDRQFELPYGQDELINSLTKVNPNIIVALHGGGSLRMTPWIDHVAAVIHLLYPGQEGGTAFGDILSGKVNPSAKLSFTIEKEWKDSPAYGNYDETRKERKVYYREGIFVGYRGYEHQGIKPLFPFGHGLSYTNFDYSNLKVQVIDRKNGCVKVTMDITNTGQRDGAEVVELYVHDAKSKLKRPYKELKDFEKVFLKPGETKSIEMNLCKEAFEYYDPDLHKWVLEPGVFDILVGSSSENIRLKGNIRL</sequence>
<dbReference type="GO" id="GO:0008422">
    <property type="term" value="F:beta-glucosidase activity"/>
    <property type="evidence" value="ECO:0007669"/>
    <property type="project" value="UniProtKB-EC"/>
</dbReference>
<evidence type="ECO:0000313" key="4">
    <source>
        <dbReference type="EMBL" id="EGN56388.1"/>
    </source>
</evidence>
<dbReference type="eggNOG" id="COG1472">
    <property type="taxonomic scope" value="Bacteria"/>
</dbReference>
<dbReference type="PROSITE" id="PS51820">
    <property type="entry name" value="PA14"/>
    <property type="match status" value="1"/>
</dbReference>
<keyword evidence="2 4" id="KW-0378">Hydrolase</keyword>
<dbReference type="AlphaFoldDB" id="F8N7G1"/>
<keyword evidence="4" id="KW-0326">Glycosidase</keyword>
<dbReference type="SMART" id="SM01217">
    <property type="entry name" value="Fn3_like"/>
    <property type="match status" value="1"/>
</dbReference>
<dbReference type="InterPro" id="IPR026891">
    <property type="entry name" value="Fn3-like"/>
</dbReference>
<evidence type="ECO:0000313" key="5">
    <source>
        <dbReference type="Proteomes" id="UP000002772"/>
    </source>
</evidence>
<dbReference type="InterPro" id="IPR013783">
    <property type="entry name" value="Ig-like_fold"/>
</dbReference>
<feature type="domain" description="PA14" evidence="3">
    <location>
        <begin position="444"/>
        <end position="589"/>
    </location>
</feature>
<dbReference type="InterPro" id="IPR001764">
    <property type="entry name" value="Glyco_hydro_3_N"/>
</dbReference>
<dbReference type="Gene3D" id="2.60.40.10">
    <property type="entry name" value="Immunoglobulins"/>
    <property type="match status" value="1"/>
</dbReference>
<dbReference type="SMART" id="SM00758">
    <property type="entry name" value="PA14"/>
    <property type="match status" value="1"/>
</dbReference>
<dbReference type="PANTHER" id="PTHR42715">
    <property type="entry name" value="BETA-GLUCOSIDASE"/>
    <property type="match status" value="1"/>
</dbReference>
<gene>
    <name evidence="4" type="ORF">Premu_0936</name>
</gene>
<name>F8N7G1_9BACT</name>
<evidence type="ECO:0000259" key="3">
    <source>
        <dbReference type="PROSITE" id="PS51820"/>
    </source>
</evidence>
<dbReference type="InterPro" id="IPR011658">
    <property type="entry name" value="PA14_dom"/>
</dbReference>
<dbReference type="HOGENOM" id="CLU_004542_4_0_10"/>
<evidence type="ECO:0000256" key="1">
    <source>
        <dbReference type="ARBA" id="ARBA00005336"/>
    </source>
</evidence>
<dbReference type="EMBL" id="GL945017">
    <property type="protein sequence ID" value="EGN56388.1"/>
    <property type="molecule type" value="Genomic_DNA"/>
</dbReference>
<dbReference type="Pfam" id="PF01915">
    <property type="entry name" value="Glyco_hydro_3_C"/>
    <property type="match status" value="1"/>
</dbReference>
<comment type="similarity">
    <text evidence="1">Belongs to the glycosyl hydrolase 3 family.</text>
</comment>
<dbReference type="Pfam" id="PF14310">
    <property type="entry name" value="Fn3-like"/>
    <property type="match status" value="1"/>
</dbReference>
<protein>
    <submittedName>
        <fullName evidence="4">Beta-glucosidase</fullName>
        <ecNumber evidence="4">3.2.1.21</ecNumber>
    </submittedName>
</protein>
<dbReference type="SUPFAM" id="SSF51445">
    <property type="entry name" value="(Trans)glycosidases"/>
    <property type="match status" value="1"/>
</dbReference>
<dbReference type="EC" id="3.2.1.21" evidence="4"/>
<organism evidence="4 5">
    <name type="scientific">Hallella multisaccharivorax DSM 17128</name>
    <dbReference type="NCBI Taxonomy" id="688246"/>
    <lineage>
        <taxon>Bacteria</taxon>
        <taxon>Pseudomonadati</taxon>
        <taxon>Bacteroidota</taxon>
        <taxon>Bacteroidia</taxon>
        <taxon>Bacteroidales</taxon>
        <taxon>Prevotellaceae</taxon>
        <taxon>Hallella</taxon>
    </lineage>
</organism>
<dbReference type="FunFam" id="2.60.40.10:FF:000495">
    <property type="entry name" value="Periplasmic beta-glucosidase"/>
    <property type="match status" value="1"/>
</dbReference>
<dbReference type="InterPro" id="IPR036962">
    <property type="entry name" value="Glyco_hydro_3_N_sf"/>
</dbReference>
<dbReference type="Gene3D" id="2.60.120.260">
    <property type="entry name" value="Galactose-binding domain-like"/>
    <property type="match status" value="1"/>
</dbReference>
<dbReference type="Pfam" id="PF07691">
    <property type="entry name" value="PA14"/>
    <property type="match status" value="1"/>
</dbReference>
<proteinExistence type="inferred from homology"/>
<dbReference type="InterPro" id="IPR017853">
    <property type="entry name" value="GH"/>
</dbReference>
<dbReference type="InterPro" id="IPR002772">
    <property type="entry name" value="Glyco_hydro_3_C"/>
</dbReference>